<evidence type="ECO:0000256" key="3">
    <source>
        <dbReference type="ARBA" id="ARBA00022723"/>
    </source>
</evidence>
<dbReference type="SMART" id="SM00235">
    <property type="entry name" value="ZnMc"/>
    <property type="match status" value="1"/>
</dbReference>
<name>A0A0R3ST61_HYMDI</name>
<dbReference type="GO" id="GO:0008270">
    <property type="term" value="F:zinc ion binding"/>
    <property type="evidence" value="ECO:0007669"/>
    <property type="project" value="UniProtKB-UniRule"/>
</dbReference>
<feature type="chain" id="PRO_5043073518" description="Metalloendopeptidase" evidence="9">
    <location>
        <begin position="18"/>
        <end position="412"/>
    </location>
</feature>
<dbReference type="PROSITE" id="PS51670">
    <property type="entry name" value="SHKT"/>
    <property type="match status" value="3"/>
</dbReference>
<evidence type="ECO:0000256" key="9">
    <source>
        <dbReference type="RuleBase" id="RU361183"/>
    </source>
</evidence>
<dbReference type="PRINTS" id="PR00480">
    <property type="entry name" value="ASTACIN"/>
</dbReference>
<keyword evidence="3 8" id="KW-0479">Metal-binding</keyword>
<dbReference type="InterPro" id="IPR024079">
    <property type="entry name" value="MetalloPept_cat_dom_sf"/>
</dbReference>
<feature type="active site" evidence="8">
    <location>
        <position position="127"/>
    </location>
</feature>
<dbReference type="GO" id="GO:0006508">
    <property type="term" value="P:proteolysis"/>
    <property type="evidence" value="ECO:0007669"/>
    <property type="project" value="UniProtKB-KW"/>
</dbReference>
<reference evidence="14" key="1">
    <citation type="submission" date="2017-02" db="UniProtKB">
        <authorList>
            <consortium name="WormBaseParasite"/>
        </authorList>
    </citation>
    <scope>IDENTIFICATION</scope>
</reference>
<feature type="binding site" evidence="8">
    <location>
        <position position="126"/>
    </location>
    <ligand>
        <name>Zn(2+)</name>
        <dbReference type="ChEBI" id="CHEBI:29105"/>
        <note>catalytic</note>
    </ligand>
</feature>
<feature type="disulfide bond" evidence="7">
    <location>
        <begin position="318"/>
        <end position="352"/>
    </location>
</feature>
<evidence type="ECO:0000313" key="13">
    <source>
        <dbReference type="Proteomes" id="UP000274504"/>
    </source>
</evidence>
<evidence type="ECO:0000313" key="12">
    <source>
        <dbReference type="EMBL" id="VDL60872.1"/>
    </source>
</evidence>
<comment type="cofactor">
    <cofactor evidence="8 9">
        <name>Zn(2+)</name>
        <dbReference type="ChEBI" id="CHEBI:29105"/>
    </cofactor>
    <text evidence="8 9">Binds 1 zinc ion per subunit.</text>
</comment>
<feature type="signal peptide" evidence="9">
    <location>
        <begin position="1"/>
        <end position="17"/>
    </location>
</feature>
<evidence type="ECO:0000256" key="5">
    <source>
        <dbReference type="ARBA" id="ARBA00022833"/>
    </source>
</evidence>
<dbReference type="AlphaFoldDB" id="A0A0R3ST61"/>
<reference evidence="12 13" key="2">
    <citation type="submission" date="2018-11" db="EMBL/GenBank/DDBJ databases">
        <authorList>
            <consortium name="Pathogen Informatics"/>
        </authorList>
    </citation>
    <scope>NUCLEOTIDE SEQUENCE [LARGE SCALE GENOMIC DNA]</scope>
</reference>
<dbReference type="PANTHER" id="PTHR10127">
    <property type="entry name" value="DISCOIDIN, CUB, EGF, LAMININ , AND ZINC METALLOPROTEASE DOMAIN CONTAINING"/>
    <property type="match status" value="1"/>
</dbReference>
<dbReference type="InterPro" id="IPR003582">
    <property type="entry name" value="ShKT_dom"/>
</dbReference>
<feature type="domain" description="ShKT" evidence="10">
    <location>
        <begin position="318"/>
        <end position="352"/>
    </location>
</feature>
<keyword evidence="7" id="KW-1015">Disulfide bond</keyword>
<dbReference type="STRING" id="6216.A0A0R3ST61"/>
<feature type="domain" description="ShKT" evidence="10">
    <location>
        <begin position="266"/>
        <end position="302"/>
    </location>
</feature>
<dbReference type="SMART" id="SM00254">
    <property type="entry name" value="ShKT"/>
    <property type="match status" value="2"/>
</dbReference>
<dbReference type="EMBL" id="UYSG01011098">
    <property type="protein sequence ID" value="VDL60872.1"/>
    <property type="molecule type" value="Genomic_DNA"/>
</dbReference>
<feature type="binding site" evidence="8">
    <location>
        <position position="130"/>
    </location>
    <ligand>
        <name>Zn(2+)</name>
        <dbReference type="ChEBI" id="CHEBI:29105"/>
        <note>catalytic</note>
    </ligand>
</feature>
<protein>
    <recommendedName>
        <fullName evidence="9">Metalloendopeptidase</fullName>
        <ecNumber evidence="9">3.4.24.-</ecNumber>
    </recommendedName>
</protein>
<dbReference type="InterPro" id="IPR001506">
    <property type="entry name" value="Peptidase_M12A"/>
</dbReference>
<dbReference type="PROSITE" id="PS51864">
    <property type="entry name" value="ASTACIN"/>
    <property type="match status" value="1"/>
</dbReference>
<dbReference type="SUPFAM" id="SSF55486">
    <property type="entry name" value="Metalloproteases ('zincins'), catalytic domain"/>
    <property type="match status" value="1"/>
</dbReference>
<dbReference type="PANTHER" id="PTHR10127:SF780">
    <property type="entry name" value="METALLOENDOPEPTIDASE"/>
    <property type="match status" value="1"/>
</dbReference>
<accession>A0A0R3ST61</accession>
<evidence type="ECO:0000256" key="2">
    <source>
        <dbReference type="ARBA" id="ARBA00022670"/>
    </source>
</evidence>
<gene>
    <name evidence="12" type="ORF">HDID_LOCUS8554</name>
</gene>
<keyword evidence="5 8" id="KW-0862">Zinc</keyword>
<feature type="binding site" evidence="8">
    <location>
        <position position="136"/>
    </location>
    <ligand>
        <name>Zn(2+)</name>
        <dbReference type="ChEBI" id="CHEBI:29105"/>
        <note>catalytic</note>
    </ligand>
</feature>
<dbReference type="Pfam" id="PF01400">
    <property type="entry name" value="Astacin"/>
    <property type="match status" value="1"/>
</dbReference>
<dbReference type="Proteomes" id="UP000274504">
    <property type="component" value="Unassembled WGS sequence"/>
</dbReference>
<evidence type="ECO:0000256" key="6">
    <source>
        <dbReference type="ARBA" id="ARBA00023049"/>
    </source>
</evidence>
<evidence type="ECO:0000259" key="10">
    <source>
        <dbReference type="PROSITE" id="PS51670"/>
    </source>
</evidence>
<organism evidence="14">
    <name type="scientific">Hymenolepis diminuta</name>
    <name type="common">Rat tapeworm</name>
    <dbReference type="NCBI Taxonomy" id="6216"/>
    <lineage>
        <taxon>Eukaryota</taxon>
        <taxon>Metazoa</taxon>
        <taxon>Spiralia</taxon>
        <taxon>Lophotrochozoa</taxon>
        <taxon>Platyhelminthes</taxon>
        <taxon>Cestoda</taxon>
        <taxon>Eucestoda</taxon>
        <taxon>Cyclophyllidea</taxon>
        <taxon>Hymenolepididae</taxon>
        <taxon>Hymenolepis</taxon>
    </lineage>
</organism>
<dbReference type="Gene3D" id="3.40.390.10">
    <property type="entry name" value="Collagenase (Catalytic Domain)"/>
    <property type="match status" value="1"/>
</dbReference>
<keyword evidence="6 8" id="KW-0482">Metalloprotease</keyword>
<keyword evidence="4 8" id="KW-0378">Hydrolase</keyword>
<sequence length="412" mass="47174">MLIIWLTFAFIYTTTSAEKSEKNLIRSRRAAISVNAILWPNGRIPYTISKAYFSMDELRDLQSAIDVWNSETCVHFVPYRRGDKSWISITDGTSCYSQYMGYKGMPGEQAIMFSKNGCRFYGLYLHELGHAIGLDHEHVRAERDEYLKVDTAGVPDNLKSFFTKKTKNQLLTFDSPYDLQSVMHYGQSSFSTFADKTPINVKDAKLRPLLKDVYIKDVSFWDVRAVNLNYDCKDRCRGSKPKCEFPGFIDKNCKCQTPAGFAKRRCVDSYGTSNCAKLADKLECYRNASFMTANCRKTCKFCYTDKLSDLQMVSVVTCKDHHEYCKGWLREGQCVEAASYMEMMCPESCGYCNKTKNSTKSSSTHSIFSGSAKNVDDNHKDRYRYPADCEAWAKEGKCESNKLWMHFNCAKS</sequence>
<dbReference type="InterPro" id="IPR006026">
    <property type="entry name" value="Peptidase_Metallo"/>
</dbReference>
<keyword evidence="2 8" id="KW-0645">Protease</keyword>
<dbReference type="GO" id="GO:0004222">
    <property type="term" value="F:metalloendopeptidase activity"/>
    <property type="evidence" value="ECO:0007669"/>
    <property type="project" value="UniProtKB-UniRule"/>
</dbReference>
<proteinExistence type="predicted"/>
<dbReference type="Pfam" id="PF01549">
    <property type="entry name" value="ShK"/>
    <property type="match status" value="3"/>
</dbReference>
<evidence type="ECO:0000256" key="1">
    <source>
        <dbReference type="ARBA" id="ARBA00002657"/>
    </source>
</evidence>
<dbReference type="WBParaSite" id="HDID_0000855601-mRNA-1">
    <property type="protein sequence ID" value="HDID_0000855601-mRNA-1"/>
    <property type="gene ID" value="HDID_0000855601"/>
</dbReference>
<dbReference type="Gene3D" id="1.10.10.1940">
    <property type="match status" value="1"/>
</dbReference>
<keyword evidence="9" id="KW-0732">Signal</keyword>
<dbReference type="EC" id="3.4.24.-" evidence="9"/>
<evidence type="ECO:0000256" key="8">
    <source>
        <dbReference type="PROSITE-ProRule" id="PRU01211"/>
    </source>
</evidence>
<comment type="caution">
    <text evidence="7">Lacks conserved residue(s) required for the propagation of feature annotation.</text>
</comment>
<comment type="function">
    <text evidence="1">Metalloprotease.</text>
</comment>
<feature type="domain" description="ShKT" evidence="10">
    <location>
        <begin position="377"/>
        <end position="412"/>
    </location>
</feature>
<feature type="domain" description="Peptidase M12A" evidence="11">
    <location>
        <begin position="30"/>
        <end position="233"/>
    </location>
</feature>
<evidence type="ECO:0000256" key="4">
    <source>
        <dbReference type="ARBA" id="ARBA00022801"/>
    </source>
</evidence>
<evidence type="ECO:0000256" key="7">
    <source>
        <dbReference type="PROSITE-ProRule" id="PRU01005"/>
    </source>
</evidence>
<evidence type="ECO:0000313" key="14">
    <source>
        <dbReference type="WBParaSite" id="HDID_0000855601-mRNA-1"/>
    </source>
</evidence>
<evidence type="ECO:0000259" key="11">
    <source>
        <dbReference type="PROSITE" id="PS51864"/>
    </source>
</evidence>
<dbReference type="OrthoDB" id="291007at2759"/>